<organism evidence="2 3">
    <name type="scientific">Apiospora rasikravindrae</name>
    <dbReference type="NCBI Taxonomy" id="990691"/>
    <lineage>
        <taxon>Eukaryota</taxon>
        <taxon>Fungi</taxon>
        <taxon>Dikarya</taxon>
        <taxon>Ascomycota</taxon>
        <taxon>Pezizomycotina</taxon>
        <taxon>Sordariomycetes</taxon>
        <taxon>Xylariomycetidae</taxon>
        <taxon>Amphisphaeriales</taxon>
        <taxon>Apiosporaceae</taxon>
        <taxon>Apiospora</taxon>
    </lineage>
</organism>
<dbReference type="EMBL" id="JAQQWK010000006">
    <property type="protein sequence ID" value="KAK8039731.1"/>
    <property type="molecule type" value="Genomic_DNA"/>
</dbReference>
<feature type="compositionally biased region" description="Basic residues" evidence="1">
    <location>
        <begin position="1"/>
        <end position="10"/>
    </location>
</feature>
<feature type="compositionally biased region" description="Basic and acidic residues" evidence="1">
    <location>
        <begin position="18"/>
        <end position="46"/>
    </location>
</feature>
<evidence type="ECO:0000313" key="2">
    <source>
        <dbReference type="EMBL" id="KAK8039731.1"/>
    </source>
</evidence>
<name>A0ABR1SZH8_9PEZI</name>
<evidence type="ECO:0000313" key="3">
    <source>
        <dbReference type="Proteomes" id="UP001444661"/>
    </source>
</evidence>
<protein>
    <submittedName>
        <fullName evidence="2">Uncharacterized protein</fullName>
    </submittedName>
</protein>
<evidence type="ECO:0000256" key="1">
    <source>
        <dbReference type="SAM" id="MobiDB-lite"/>
    </source>
</evidence>
<accession>A0ABR1SZH8</accession>
<dbReference type="Proteomes" id="UP001444661">
    <property type="component" value="Unassembled WGS sequence"/>
</dbReference>
<comment type="caution">
    <text evidence="2">The sequence shown here is derived from an EMBL/GenBank/DDBJ whole genome shotgun (WGS) entry which is preliminary data.</text>
</comment>
<sequence>MPPKRAMKRKSTGDELQEPDKDFVPARGTRSEPRPSTKRIKFEPKAEDRIDPNQWIEWIEGTQQNEDTYYAREMDRFFNIIQKSTSKCQSSLEEQVASLQPGESETDPIVESAYEIATSLRLEDSRKEGDAFFQQAQDALESSARLLAWHRETEEALKGKAVDTSILATWKKDRRDVKEVLTKGREHAGMLAANYLAPGTFSPSDLDNEKAGEHGKQAASMFQGRQQTEPEECWGPAAAQQFEHFRSLVNSAIGATDVDGHAATGHGGVPDSRRVQ</sequence>
<gene>
    <name evidence="2" type="ORF">PG993_008142</name>
</gene>
<reference evidence="2 3" key="1">
    <citation type="submission" date="2023-01" db="EMBL/GenBank/DDBJ databases">
        <title>Analysis of 21 Apiospora genomes using comparative genomics revels a genus with tremendous synthesis potential of carbohydrate active enzymes and secondary metabolites.</title>
        <authorList>
            <person name="Sorensen T."/>
        </authorList>
    </citation>
    <scope>NUCLEOTIDE SEQUENCE [LARGE SCALE GENOMIC DNA]</scope>
    <source>
        <strain evidence="2 3">CBS 33761</strain>
    </source>
</reference>
<feature type="region of interest" description="Disordered" evidence="1">
    <location>
        <begin position="1"/>
        <end position="46"/>
    </location>
</feature>
<proteinExistence type="predicted"/>
<keyword evidence="3" id="KW-1185">Reference proteome</keyword>